<dbReference type="SUPFAM" id="SSF54236">
    <property type="entry name" value="Ubiquitin-like"/>
    <property type="match status" value="1"/>
</dbReference>
<dbReference type="Proteomes" id="UP000605970">
    <property type="component" value="Unassembled WGS sequence"/>
</dbReference>
<dbReference type="PANTHER" id="PTHR10677">
    <property type="entry name" value="UBIQUILIN"/>
    <property type="match status" value="1"/>
</dbReference>
<dbReference type="GO" id="GO:0006511">
    <property type="term" value="P:ubiquitin-dependent protein catabolic process"/>
    <property type="evidence" value="ECO:0007669"/>
    <property type="project" value="TreeGrafter"/>
</dbReference>
<dbReference type="EMBL" id="JABEBT010000003">
    <property type="protein sequence ID" value="KAF7639778.1"/>
    <property type="molecule type" value="Genomic_DNA"/>
</dbReference>
<feature type="domain" description="RING-type" evidence="5">
    <location>
        <begin position="8"/>
        <end position="48"/>
    </location>
</feature>
<dbReference type="Gene3D" id="3.30.40.10">
    <property type="entry name" value="Zinc/RING finger domain, C3HC4 (zinc finger)"/>
    <property type="match status" value="1"/>
</dbReference>
<evidence type="ECO:0000256" key="3">
    <source>
        <dbReference type="PROSITE-ProRule" id="PRU00175"/>
    </source>
</evidence>
<reference evidence="6" key="1">
    <citation type="journal article" date="2020" name="Ecol. Evol.">
        <title>Genome structure and content of the rice root-knot nematode (Meloidogyne graminicola).</title>
        <authorList>
            <person name="Phan N.T."/>
            <person name="Danchin E.G.J."/>
            <person name="Klopp C."/>
            <person name="Perfus-Barbeoch L."/>
            <person name="Kozlowski D.K."/>
            <person name="Koutsovoulos G.D."/>
            <person name="Lopez-Roques C."/>
            <person name="Bouchez O."/>
            <person name="Zahm M."/>
            <person name="Besnard G."/>
            <person name="Bellafiore S."/>
        </authorList>
    </citation>
    <scope>NUCLEOTIDE SEQUENCE</scope>
    <source>
        <strain evidence="6">VN-18</strain>
    </source>
</reference>
<dbReference type="InterPro" id="IPR019956">
    <property type="entry name" value="Ubiquitin_dom"/>
</dbReference>
<accession>A0A8T0A324</accession>
<dbReference type="PROSITE" id="PS50089">
    <property type="entry name" value="ZF_RING_2"/>
    <property type="match status" value="1"/>
</dbReference>
<dbReference type="Pfam" id="PF00240">
    <property type="entry name" value="ubiquitin"/>
    <property type="match status" value="1"/>
</dbReference>
<evidence type="ECO:0000259" key="5">
    <source>
        <dbReference type="PROSITE" id="PS50089"/>
    </source>
</evidence>
<dbReference type="AlphaFoldDB" id="A0A8T0A324"/>
<evidence type="ECO:0000313" key="6">
    <source>
        <dbReference type="EMBL" id="KAF7639778.1"/>
    </source>
</evidence>
<dbReference type="CDD" id="cd16448">
    <property type="entry name" value="RING-H2"/>
    <property type="match status" value="1"/>
</dbReference>
<dbReference type="PRINTS" id="PR00348">
    <property type="entry name" value="UBIQUITIN"/>
</dbReference>
<dbReference type="InterPro" id="IPR019954">
    <property type="entry name" value="Ubiquitin_CS"/>
</dbReference>
<dbReference type="OrthoDB" id="447637at2759"/>
<dbReference type="InterPro" id="IPR029071">
    <property type="entry name" value="Ubiquitin-like_domsf"/>
</dbReference>
<protein>
    <recommendedName>
        <fullName evidence="8">Ubiquitin-like domain-containing protein</fullName>
    </recommendedName>
</protein>
<dbReference type="InterPro" id="IPR013083">
    <property type="entry name" value="Znf_RING/FYVE/PHD"/>
</dbReference>
<dbReference type="CDD" id="cd17039">
    <property type="entry name" value="Ubl_ubiquitin_like"/>
    <property type="match status" value="1"/>
</dbReference>
<dbReference type="GO" id="GO:0008270">
    <property type="term" value="F:zinc ion binding"/>
    <property type="evidence" value="ECO:0007669"/>
    <property type="project" value="UniProtKB-KW"/>
</dbReference>
<gene>
    <name evidence="6" type="ORF">Mgra_00000699</name>
</gene>
<dbReference type="SUPFAM" id="SSF57850">
    <property type="entry name" value="RING/U-box"/>
    <property type="match status" value="1"/>
</dbReference>
<dbReference type="PROSITE" id="PS50053">
    <property type="entry name" value="UBIQUITIN_2"/>
    <property type="match status" value="1"/>
</dbReference>
<name>A0A8T0A324_9BILA</name>
<dbReference type="PANTHER" id="PTHR10677:SF3">
    <property type="entry name" value="FI07626P-RELATED"/>
    <property type="match status" value="1"/>
</dbReference>
<keyword evidence="7" id="KW-1185">Reference proteome</keyword>
<dbReference type="InterPro" id="IPR015496">
    <property type="entry name" value="Ubiquilin"/>
</dbReference>
<dbReference type="PROSITE" id="PS00299">
    <property type="entry name" value="UBIQUITIN_1"/>
    <property type="match status" value="1"/>
</dbReference>
<dbReference type="GO" id="GO:0031593">
    <property type="term" value="F:polyubiquitin modification-dependent protein binding"/>
    <property type="evidence" value="ECO:0007669"/>
    <property type="project" value="TreeGrafter"/>
</dbReference>
<comment type="caution">
    <text evidence="6">The sequence shown here is derived from an EMBL/GenBank/DDBJ whole genome shotgun (WGS) entry which is preliminary data.</text>
</comment>
<evidence type="ECO:0000259" key="4">
    <source>
        <dbReference type="PROSITE" id="PS50053"/>
    </source>
</evidence>
<organism evidence="6 7">
    <name type="scientific">Meloidogyne graminicola</name>
    <dbReference type="NCBI Taxonomy" id="189291"/>
    <lineage>
        <taxon>Eukaryota</taxon>
        <taxon>Metazoa</taxon>
        <taxon>Ecdysozoa</taxon>
        <taxon>Nematoda</taxon>
        <taxon>Chromadorea</taxon>
        <taxon>Rhabditida</taxon>
        <taxon>Tylenchina</taxon>
        <taxon>Tylenchomorpha</taxon>
        <taxon>Tylenchoidea</taxon>
        <taxon>Meloidogynidae</taxon>
        <taxon>Meloidogyninae</taxon>
        <taxon>Meloidogyne</taxon>
    </lineage>
</organism>
<dbReference type="Pfam" id="PF13639">
    <property type="entry name" value="zf-RING_2"/>
    <property type="match status" value="1"/>
</dbReference>
<dbReference type="SMART" id="SM00213">
    <property type="entry name" value="UBQ"/>
    <property type="match status" value="1"/>
</dbReference>
<keyword evidence="2" id="KW-0862">Zinc</keyword>
<keyword evidence="1 3" id="KW-0863">Zinc-finger</keyword>
<feature type="domain" description="Ubiquitin-like" evidence="4">
    <location>
        <begin position="90"/>
        <end position="161"/>
    </location>
</feature>
<dbReference type="GO" id="GO:0005829">
    <property type="term" value="C:cytosol"/>
    <property type="evidence" value="ECO:0007669"/>
    <property type="project" value="TreeGrafter"/>
</dbReference>
<dbReference type="Gene3D" id="3.10.20.90">
    <property type="entry name" value="Phosphatidylinositol 3-kinase Catalytic Subunit, Chain A, domain 1"/>
    <property type="match status" value="1"/>
</dbReference>
<evidence type="ECO:0000313" key="7">
    <source>
        <dbReference type="Proteomes" id="UP000605970"/>
    </source>
</evidence>
<evidence type="ECO:0008006" key="8">
    <source>
        <dbReference type="Google" id="ProtNLM"/>
    </source>
</evidence>
<keyword evidence="1 3" id="KW-0479">Metal-binding</keyword>
<sequence>MTSNYGDCAICWHDLSYEDIHCLTCKHLYHKNCITRWLTDGTQNCPKCMKPSTVDEIEKIVIEPVNDTNDMNKSFFDSIDSIPQNLNENIQINVRDIDDKQICFQLKPTDTVLQLKNLINEIKGIPVENQRLIYYGQYLKDEYTIDFYKISNNTIVDVIINYNCN</sequence>
<evidence type="ECO:0000256" key="2">
    <source>
        <dbReference type="ARBA" id="ARBA00022833"/>
    </source>
</evidence>
<proteinExistence type="predicted"/>
<evidence type="ECO:0000256" key="1">
    <source>
        <dbReference type="ARBA" id="ARBA00022771"/>
    </source>
</evidence>
<dbReference type="SMART" id="SM00184">
    <property type="entry name" value="RING"/>
    <property type="match status" value="1"/>
</dbReference>
<dbReference type="InterPro" id="IPR000626">
    <property type="entry name" value="Ubiquitin-like_dom"/>
</dbReference>
<dbReference type="InterPro" id="IPR001841">
    <property type="entry name" value="Znf_RING"/>
</dbReference>